<protein>
    <submittedName>
        <fullName evidence="1">Thiol-disulfide oxidoreductase DCC family protein</fullName>
    </submittedName>
</protein>
<dbReference type="EMBL" id="JBHSDK010000061">
    <property type="protein sequence ID" value="MFC4337881.1"/>
    <property type="molecule type" value="Genomic_DNA"/>
</dbReference>
<comment type="caution">
    <text evidence="1">The sequence shown here is derived from an EMBL/GenBank/DDBJ whole genome shotgun (WGS) entry which is preliminary data.</text>
</comment>
<dbReference type="InterPro" id="IPR007263">
    <property type="entry name" value="DCC1-like"/>
</dbReference>
<keyword evidence="2" id="KW-1185">Reference proteome</keyword>
<evidence type="ECO:0000313" key="1">
    <source>
        <dbReference type="EMBL" id="MFC4337881.1"/>
    </source>
</evidence>
<proteinExistence type="predicted"/>
<evidence type="ECO:0000313" key="2">
    <source>
        <dbReference type="Proteomes" id="UP001595823"/>
    </source>
</evidence>
<reference evidence="2" key="1">
    <citation type="journal article" date="2019" name="Int. J. Syst. Evol. Microbiol.">
        <title>The Global Catalogue of Microorganisms (GCM) 10K type strain sequencing project: providing services to taxonomists for standard genome sequencing and annotation.</title>
        <authorList>
            <consortium name="The Broad Institute Genomics Platform"/>
            <consortium name="The Broad Institute Genome Sequencing Center for Infectious Disease"/>
            <person name="Wu L."/>
            <person name="Ma J."/>
        </authorList>
    </citation>
    <scope>NUCLEOTIDE SEQUENCE [LARGE SCALE GENOMIC DNA]</scope>
    <source>
        <strain evidence="2">IBRC-M 10908</strain>
    </source>
</reference>
<dbReference type="Pfam" id="PF04134">
    <property type="entry name" value="DCC1-like"/>
    <property type="match status" value="1"/>
</dbReference>
<organism evidence="1 2">
    <name type="scientific">Salininema proteolyticum</name>
    <dbReference type="NCBI Taxonomy" id="1607685"/>
    <lineage>
        <taxon>Bacteria</taxon>
        <taxon>Bacillati</taxon>
        <taxon>Actinomycetota</taxon>
        <taxon>Actinomycetes</taxon>
        <taxon>Glycomycetales</taxon>
        <taxon>Glycomycetaceae</taxon>
        <taxon>Salininema</taxon>
    </lineage>
</organism>
<sequence length="123" mass="13762">MRPVFVFDGDCAFCTRCAEFVRRRVRTEAEVLPWQEADLGELGLSLEDVEGAVQWVDSDIRAAGPDAIAVLLRRAQWYWKPIGALLSLSLVSRLAWPVYRLVARNRHRMPGGTPACAVEQPPA</sequence>
<dbReference type="RefSeq" id="WP_380625312.1">
    <property type="nucleotide sequence ID" value="NZ_JBHSDK010000061.1"/>
</dbReference>
<accession>A0ABV8U531</accession>
<gene>
    <name evidence="1" type="ORF">ACFPET_22050</name>
</gene>
<dbReference type="Proteomes" id="UP001595823">
    <property type="component" value="Unassembled WGS sequence"/>
</dbReference>
<name>A0ABV8U531_9ACTN</name>